<evidence type="ECO:0000256" key="4">
    <source>
        <dbReference type="ARBA" id="ARBA00022723"/>
    </source>
</evidence>
<comment type="catalytic activity">
    <reaction evidence="1">
        <text>Hydrolysis of terminal non-reducing beta-D-galactose residues in beta-D-galactosides.</text>
        <dbReference type="EC" id="3.2.1.23"/>
    </reaction>
</comment>
<dbReference type="SUPFAM" id="SSF51445">
    <property type="entry name" value="(Trans)glycosidases"/>
    <property type="match status" value="1"/>
</dbReference>
<dbReference type="InterPro" id="IPR013529">
    <property type="entry name" value="Glyco_hydro_42_N"/>
</dbReference>
<evidence type="ECO:0000256" key="7">
    <source>
        <dbReference type="ARBA" id="ARBA00023295"/>
    </source>
</evidence>
<organism evidence="10 11">
    <name type="scientific">Capnocytophaga endodontalis</name>
    <dbReference type="NCBI Taxonomy" id="2708117"/>
    <lineage>
        <taxon>Bacteria</taxon>
        <taxon>Pseudomonadati</taxon>
        <taxon>Bacteroidota</taxon>
        <taxon>Flavobacteriia</taxon>
        <taxon>Flavobacteriales</taxon>
        <taxon>Flavobacteriaceae</taxon>
        <taxon>Capnocytophaga</taxon>
    </lineage>
</organism>
<dbReference type="Gene3D" id="3.20.20.80">
    <property type="entry name" value="Glycosidases"/>
    <property type="match status" value="2"/>
</dbReference>
<dbReference type="Proteomes" id="UP000197007">
    <property type="component" value="Chromosome"/>
</dbReference>
<keyword evidence="7" id="KW-0326">Glycosidase</keyword>
<dbReference type="AlphaFoldDB" id="A0A1Z4BLY0"/>
<dbReference type="Gene3D" id="3.40.50.880">
    <property type="match status" value="1"/>
</dbReference>
<dbReference type="Pfam" id="PF02449">
    <property type="entry name" value="Glyco_hydro_42"/>
    <property type="match status" value="1"/>
</dbReference>
<protein>
    <recommendedName>
        <fullName evidence="3">beta-galactosidase</fullName>
        <ecNumber evidence="3">3.2.1.23</ecNumber>
    </recommendedName>
</protein>
<keyword evidence="6" id="KW-0862">Zinc</keyword>
<dbReference type="GO" id="GO:0005975">
    <property type="term" value="P:carbohydrate metabolic process"/>
    <property type="evidence" value="ECO:0007669"/>
    <property type="project" value="InterPro"/>
</dbReference>
<dbReference type="EMBL" id="CP022022">
    <property type="protein sequence ID" value="ASF42283.1"/>
    <property type="molecule type" value="Genomic_DNA"/>
</dbReference>
<dbReference type="InterPro" id="IPR013738">
    <property type="entry name" value="Beta_galactosidase_Trimer"/>
</dbReference>
<evidence type="ECO:0000313" key="10">
    <source>
        <dbReference type="EMBL" id="ASF42283.1"/>
    </source>
</evidence>
<gene>
    <name evidence="10" type="ORF">CBG49_03830</name>
</gene>
<keyword evidence="11" id="KW-1185">Reference proteome</keyword>
<reference evidence="11" key="1">
    <citation type="submission" date="2017-06" db="EMBL/GenBank/DDBJ databases">
        <title>Complete genome sequence of Capnocytophaga sp. KCOM 1579 (=ChDC OS43) isolated from a human refractory periapical abscess lesion.</title>
        <authorList>
            <person name="Kook J.-K."/>
            <person name="Park S.-N."/>
            <person name="Lim Y.K."/>
            <person name="Roh H."/>
        </authorList>
    </citation>
    <scope>NUCLEOTIDE SEQUENCE [LARGE SCALE GENOMIC DNA]</scope>
    <source>
        <strain evidence="11">ChDC OS43</strain>
    </source>
</reference>
<dbReference type="Pfam" id="PF08532">
    <property type="entry name" value="Glyco_hydro_42M"/>
    <property type="match status" value="1"/>
</dbReference>
<dbReference type="GO" id="GO:0004565">
    <property type="term" value="F:beta-galactosidase activity"/>
    <property type="evidence" value="ECO:0007669"/>
    <property type="project" value="UniProtKB-EC"/>
</dbReference>
<dbReference type="SUPFAM" id="SSF52317">
    <property type="entry name" value="Class I glutamine amidotransferase-like"/>
    <property type="match status" value="1"/>
</dbReference>
<evidence type="ECO:0000256" key="6">
    <source>
        <dbReference type="ARBA" id="ARBA00022833"/>
    </source>
</evidence>
<dbReference type="InterPro" id="IPR017853">
    <property type="entry name" value="GH"/>
</dbReference>
<dbReference type="InterPro" id="IPR003476">
    <property type="entry name" value="Glyco_hydro_42"/>
</dbReference>
<feature type="domain" description="Beta-galactosidase trimerisation" evidence="9">
    <location>
        <begin position="399"/>
        <end position="583"/>
    </location>
</feature>
<dbReference type="CDD" id="cd03143">
    <property type="entry name" value="A4_beta-galactosidase_middle_domain"/>
    <property type="match status" value="1"/>
</dbReference>
<evidence type="ECO:0000256" key="1">
    <source>
        <dbReference type="ARBA" id="ARBA00001412"/>
    </source>
</evidence>
<comment type="similarity">
    <text evidence="2">Belongs to the glycosyl hydrolase 42 family.</text>
</comment>
<feature type="domain" description="Glycoside hydrolase family 42 N-terminal" evidence="8">
    <location>
        <begin position="212"/>
        <end position="386"/>
    </location>
</feature>
<keyword evidence="5" id="KW-0378">Hydrolase</keyword>
<evidence type="ECO:0000313" key="11">
    <source>
        <dbReference type="Proteomes" id="UP000197007"/>
    </source>
</evidence>
<evidence type="ECO:0000259" key="8">
    <source>
        <dbReference type="Pfam" id="PF02449"/>
    </source>
</evidence>
<sequence length="688" mass="77981">MDKCFITLPLQHKMYHQKSICMFLKNCIYLLCLGVASITTTVKAQPYVSPIGAQVFIEPGQSDEQINTWFKLLSEHQMNCCRIRMFENYMKRPDGTWDFSLFDKAFKAAERYNVKIVGTLFPAAPDNSLGGFKHPYSQSHLQEIATYIKQVVTHFKTSPALYGWVLMNEPGTGGWVPNDAFANAQKSEWLKTLQPTTYNSKGYPQIVDFTPQQFLLHYNTWYLQWIANEVKKYDPNAYLHVNSHQIFSNIAEYNFPAWRNFLSSLGASAHPSWHYTMFHRNQYATALGANCAIIRSGAGELPFWVTELQGGNNTYSGYKAFCPTKEEITQWLWTSIGNGAEHILFWCLNPRAVGDEAGEWALVDFQNQPTDRLTAASEVAKTLQKINISKFKPVVANIHILYTRETLWVEKKAQLNDNSNNDYEGRNTGGAMKSAFAMYETLLENGINSQFQCFDEFNWNKPSYKGETIILSGQISLPSRYWEPLRNFVRNGGKLIMEGLSAFYDENMFALHHTGFPLQDVLGGALKEVKCLPTDFSVNYQNAPLPAHLWKGSIYNAQGQIVVQEENNVLATRHRFVKGETFWLPSLLGLGALRSDKGEALSRLLLAEVQPTVPFQFETYQKGVQMYTMQKGNQYLTILINKRPQATTVALRCPKGVNPSVVFADKGGSATANTARLSSEETLVILWK</sequence>
<dbReference type="GO" id="GO:0009341">
    <property type="term" value="C:beta-galactosidase complex"/>
    <property type="evidence" value="ECO:0007669"/>
    <property type="project" value="InterPro"/>
</dbReference>
<dbReference type="PANTHER" id="PTHR36447:SF2">
    <property type="entry name" value="BETA-GALACTOSIDASE YESZ"/>
    <property type="match status" value="1"/>
</dbReference>
<dbReference type="EC" id="3.2.1.23" evidence="3"/>
<dbReference type="RefSeq" id="WP_088593448.1">
    <property type="nucleotide sequence ID" value="NZ_CP022022.1"/>
</dbReference>
<evidence type="ECO:0000256" key="3">
    <source>
        <dbReference type="ARBA" id="ARBA00012756"/>
    </source>
</evidence>
<dbReference type="InterPro" id="IPR029062">
    <property type="entry name" value="Class_I_gatase-like"/>
</dbReference>
<evidence type="ECO:0000256" key="2">
    <source>
        <dbReference type="ARBA" id="ARBA00005940"/>
    </source>
</evidence>
<accession>A0A1Z4BLY0</accession>
<name>A0A1Z4BLY0_9FLAO</name>
<evidence type="ECO:0000256" key="5">
    <source>
        <dbReference type="ARBA" id="ARBA00022801"/>
    </source>
</evidence>
<evidence type="ECO:0000259" key="9">
    <source>
        <dbReference type="Pfam" id="PF08532"/>
    </source>
</evidence>
<dbReference type="KEGG" id="capn:CBG49_03830"/>
<keyword evidence="4" id="KW-0479">Metal-binding</keyword>
<dbReference type="PANTHER" id="PTHR36447">
    <property type="entry name" value="BETA-GALACTOSIDASE GANA"/>
    <property type="match status" value="1"/>
</dbReference>
<proteinExistence type="inferred from homology"/>
<dbReference type="GO" id="GO:0046872">
    <property type="term" value="F:metal ion binding"/>
    <property type="evidence" value="ECO:0007669"/>
    <property type="project" value="UniProtKB-KW"/>
</dbReference>